<comment type="subcellular location">
    <subcellularLocation>
        <location evidence="1">Nucleus</location>
    </subcellularLocation>
</comment>
<dbReference type="SUPFAM" id="SSF46689">
    <property type="entry name" value="Homeodomain-like"/>
    <property type="match status" value="1"/>
</dbReference>
<proteinExistence type="predicted"/>
<dbReference type="InterPro" id="IPR001005">
    <property type="entry name" value="SANT/Myb"/>
</dbReference>
<keyword evidence="4" id="KW-0238">DNA-binding</keyword>
<keyword evidence="5" id="KW-0804">Transcription</keyword>
<evidence type="ECO:0000313" key="10">
    <source>
        <dbReference type="EMBL" id="KAF4374091.1"/>
    </source>
</evidence>
<evidence type="ECO:0000256" key="6">
    <source>
        <dbReference type="ARBA" id="ARBA00023242"/>
    </source>
</evidence>
<dbReference type="PANTHER" id="PTHR45614:SF124">
    <property type="entry name" value="OS03G0424300 PROTEIN"/>
    <property type="match status" value="1"/>
</dbReference>
<evidence type="ECO:0000256" key="2">
    <source>
        <dbReference type="ARBA" id="ARBA00022737"/>
    </source>
</evidence>
<feature type="domain" description="Myb-like" evidence="8">
    <location>
        <begin position="5"/>
        <end position="56"/>
    </location>
</feature>
<dbReference type="SMART" id="SM00717">
    <property type="entry name" value="SANT"/>
    <property type="match status" value="2"/>
</dbReference>
<dbReference type="AlphaFoldDB" id="A0A7J6FTM8"/>
<feature type="domain" description="Myb-like" evidence="8">
    <location>
        <begin position="57"/>
        <end position="107"/>
    </location>
</feature>
<name>A0A7J6FTM8_CANSA</name>
<dbReference type="CDD" id="cd00167">
    <property type="entry name" value="SANT"/>
    <property type="match status" value="2"/>
</dbReference>
<feature type="compositionally biased region" description="Acidic residues" evidence="7">
    <location>
        <begin position="116"/>
        <end position="125"/>
    </location>
</feature>
<evidence type="ECO:0000256" key="7">
    <source>
        <dbReference type="SAM" id="MobiDB-lite"/>
    </source>
</evidence>
<dbReference type="GO" id="GO:0000981">
    <property type="term" value="F:DNA-binding transcription factor activity, RNA polymerase II-specific"/>
    <property type="evidence" value="ECO:0007669"/>
    <property type="project" value="TreeGrafter"/>
</dbReference>
<accession>A0A7J6FTM8</accession>
<dbReference type="Proteomes" id="UP000525078">
    <property type="component" value="Unassembled WGS sequence"/>
</dbReference>
<feature type="region of interest" description="Disordered" evidence="7">
    <location>
        <begin position="108"/>
        <end position="162"/>
    </location>
</feature>
<dbReference type="FunFam" id="1.10.10.60:FF:000060">
    <property type="entry name" value="MYB transcription factor"/>
    <property type="match status" value="1"/>
</dbReference>
<keyword evidence="2" id="KW-0677">Repeat</keyword>
<feature type="domain" description="HTH myb-type" evidence="9">
    <location>
        <begin position="5"/>
        <end position="56"/>
    </location>
</feature>
<comment type="caution">
    <text evidence="10">The sequence shown here is derived from an EMBL/GenBank/DDBJ whole genome shotgun (WGS) entry which is preliminary data.</text>
</comment>
<evidence type="ECO:0000256" key="3">
    <source>
        <dbReference type="ARBA" id="ARBA00023015"/>
    </source>
</evidence>
<evidence type="ECO:0000259" key="9">
    <source>
        <dbReference type="PROSITE" id="PS51294"/>
    </source>
</evidence>
<sequence>MESLLSRKVKGPWSPEEDEKLQSLVKQHSARNWSVISKSIPGRSGKSCRLRWCNQLSPEVKHRPFTAMEDQIIIDAHSKHGNKWATIARLLEGRTDNAIKNHWNSTLKRKCSSTSENDDGDDDETSNPSKKRFSGGGGGGNRPVSVQRNSCSSGGSESESDDACDIISNGTNFFPVYSQSLLNRSLSPQQHVDNQSESFNDPFTQLTLSLPGSSSKSEKTNKLNFGPEFTRWLQETIRKEVEDYMANILNI</sequence>
<dbReference type="GO" id="GO:0000978">
    <property type="term" value="F:RNA polymerase II cis-regulatory region sequence-specific DNA binding"/>
    <property type="evidence" value="ECO:0007669"/>
    <property type="project" value="TreeGrafter"/>
</dbReference>
<dbReference type="Gene3D" id="1.10.10.60">
    <property type="entry name" value="Homeodomain-like"/>
    <property type="match status" value="2"/>
</dbReference>
<dbReference type="Pfam" id="PF00249">
    <property type="entry name" value="Myb_DNA-binding"/>
    <property type="match status" value="2"/>
</dbReference>
<dbReference type="InterPro" id="IPR009057">
    <property type="entry name" value="Homeodomain-like_sf"/>
</dbReference>
<dbReference type="GO" id="GO:0005634">
    <property type="term" value="C:nucleus"/>
    <property type="evidence" value="ECO:0007669"/>
    <property type="project" value="UniProtKB-SubCell"/>
</dbReference>
<keyword evidence="6" id="KW-0539">Nucleus</keyword>
<evidence type="ECO:0000256" key="1">
    <source>
        <dbReference type="ARBA" id="ARBA00004123"/>
    </source>
</evidence>
<dbReference type="InterPro" id="IPR017930">
    <property type="entry name" value="Myb_dom"/>
</dbReference>
<dbReference type="EMBL" id="JAATIP010000098">
    <property type="protein sequence ID" value="KAF4374091.1"/>
    <property type="molecule type" value="Genomic_DNA"/>
</dbReference>
<reference evidence="10 11" key="1">
    <citation type="journal article" date="2020" name="bioRxiv">
        <title>Sequence and annotation of 42 cannabis genomes reveals extensive copy number variation in cannabinoid synthesis and pathogen resistance genes.</title>
        <authorList>
            <person name="Mckernan K.J."/>
            <person name="Helbert Y."/>
            <person name="Kane L.T."/>
            <person name="Ebling H."/>
            <person name="Zhang L."/>
            <person name="Liu B."/>
            <person name="Eaton Z."/>
            <person name="Mclaughlin S."/>
            <person name="Kingan S."/>
            <person name="Baybayan P."/>
            <person name="Concepcion G."/>
            <person name="Jordan M."/>
            <person name="Riva A."/>
            <person name="Barbazuk W."/>
            <person name="Harkins T."/>
        </authorList>
    </citation>
    <scope>NUCLEOTIDE SEQUENCE [LARGE SCALE GENOMIC DNA]</scope>
    <source>
        <strain evidence="11">cv. Jamaican Lion 4</strain>
        <tissue evidence="10">Leaf</tissue>
    </source>
</reference>
<dbReference type="PANTHER" id="PTHR45614">
    <property type="entry name" value="MYB PROTEIN-RELATED"/>
    <property type="match status" value="1"/>
</dbReference>
<protein>
    <submittedName>
        <fullName evidence="10">Uncharacterized protein</fullName>
    </submittedName>
</protein>
<evidence type="ECO:0000259" key="8">
    <source>
        <dbReference type="PROSITE" id="PS50090"/>
    </source>
</evidence>
<gene>
    <name evidence="10" type="ORF">F8388_007997</name>
</gene>
<dbReference type="InterPro" id="IPR050560">
    <property type="entry name" value="MYB_TF"/>
</dbReference>
<feature type="domain" description="HTH myb-type" evidence="9">
    <location>
        <begin position="57"/>
        <end position="111"/>
    </location>
</feature>
<organism evidence="10 11">
    <name type="scientific">Cannabis sativa</name>
    <name type="common">Hemp</name>
    <name type="synonym">Marijuana</name>
    <dbReference type="NCBI Taxonomy" id="3483"/>
    <lineage>
        <taxon>Eukaryota</taxon>
        <taxon>Viridiplantae</taxon>
        <taxon>Streptophyta</taxon>
        <taxon>Embryophyta</taxon>
        <taxon>Tracheophyta</taxon>
        <taxon>Spermatophyta</taxon>
        <taxon>Magnoliopsida</taxon>
        <taxon>eudicotyledons</taxon>
        <taxon>Gunneridae</taxon>
        <taxon>Pentapetalae</taxon>
        <taxon>rosids</taxon>
        <taxon>fabids</taxon>
        <taxon>Rosales</taxon>
        <taxon>Cannabaceae</taxon>
        <taxon>Cannabis</taxon>
    </lineage>
</organism>
<dbReference type="PROSITE" id="PS50090">
    <property type="entry name" value="MYB_LIKE"/>
    <property type="match status" value="2"/>
</dbReference>
<evidence type="ECO:0000313" key="11">
    <source>
        <dbReference type="Proteomes" id="UP000525078"/>
    </source>
</evidence>
<evidence type="ECO:0000256" key="5">
    <source>
        <dbReference type="ARBA" id="ARBA00023163"/>
    </source>
</evidence>
<keyword evidence="3" id="KW-0805">Transcription regulation</keyword>
<evidence type="ECO:0000256" key="4">
    <source>
        <dbReference type="ARBA" id="ARBA00023125"/>
    </source>
</evidence>
<dbReference type="PROSITE" id="PS51294">
    <property type="entry name" value="HTH_MYB"/>
    <property type="match status" value="2"/>
</dbReference>